<dbReference type="PANTHER" id="PTHR21310">
    <property type="entry name" value="AMINOGLYCOSIDE PHOSPHOTRANSFERASE-RELATED-RELATED"/>
    <property type="match status" value="1"/>
</dbReference>
<dbReference type="InterPro" id="IPR011009">
    <property type="entry name" value="Kinase-like_dom_sf"/>
</dbReference>
<proteinExistence type="predicted"/>
<reference evidence="2" key="1">
    <citation type="journal article" date="2019" name="Environ. Microbiol.">
        <title>Fungal ecological strategies reflected in gene transcription - a case study of two litter decomposers.</title>
        <authorList>
            <person name="Barbi F."/>
            <person name="Kohler A."/>
            <person name="Barry K."/>
            <person name="Baskaran P."/>
            <person name="Daum C."/>
            <person name="Fauchery L."/>
            <person name="Ihrmark K."/>
            <person name="Kuo A."/>
            <person name="LaButti K."/>
            <person name="Lipzen A."/>
            <person name="Morin E."/>
            <person name="Grigoriev I.V."/>
            <person name="Henrissat B."/>
            <person name="Lindahl B."/>
            <person name="Martin F."/>
        </authorList>
    </citation>
    <scope>NUCLEOTIDE SEQUENCE</scope>
    <source>
        <strain evidence="2">JB14</strain>
    </source>
</reference>
<dbReference type="Pfam" id="PF01636">
    <property type="entry name" value="APH"/>
    <property type="match status" value="1"/>
</dbReference>
<organism evidence="2 3">
    <name type="scientific">Gymnopus androsaceus JB14</name>
    <dbReference type="NCBI Taxonomy" id="1447944"/>
    <lineage>
        <taxon>Eukaryota</taxon>
        <taxon>Fungi</taxon>
        <taxon>Dikarya</taxon>
        <taxon>Basidiomycota</taxon>
        <taxon>Agaricomycotina</taxon>
        <taxon>Agaricomycetes</taxon>
        <taxon>Agaricomycetidae</taxon>
        <taxon>Agaricales</taxon>
        <taxon>Marasmiineae</taxon>
        <taxon>Omphalotaceae</taxon>
        <taxon>Gymnopus</taxon>
    </lineage>
</organism>
<dbReference type="Gene3D" id="3.30.200.20">
    <property type="entry name" value="Phosphorylase Kinase, domain 1"/>
    <property type="match status" value="1"/>
</dbReference>
<evidence type="ECO:0000313" key="2">
    <source>
        <dbReference type="EMBL" id="KAE9390693.1"/>
    </source>
</evidence>
<dbReference type="AlphaFoldDB" id="A0A6A4GZ12"/>
<dbReference type="InterPro" id="IPR051678">
    <property type="entry name" value="AGP_Transferase"/>
</dbReference>
<dbReference type="PANTHER" id="PTHR21310:SF15">
    <property type="entry name" value="AMINOGLYCOSIDE PHOSPHOTRANSFERASE DOMAIN-CONTAINING PROTEIN"/>
    <property type="match status" value="1"/>
</dbReference>
<dbReference type="SUPFAM" id="SSF56112">
    <property type="entry name" value="Protein kinase-like (PK-like)"/>
    <property type="match status" value="1"/>
</dbReference>
<dbReference type="OrthoDB" id="8300194at2759"/>
<evidence type="ECO:0000313" key="3">
    <source>
        <dbReference type="Proteomes" id="UP000799118"/>
    </source>
</evidence>
<dbReference type="Proteomes" id="UP000799118">
    <property type="component" value="Unassembled WGS sequence"/>
</dbReference>
<protein>
    <recommendedName>
        <fullName evidence="1">Aminoglycoside phosphotransferase domain-containing protein</fullName>
    </recommendedName>
</protein>
<dbReference type="EMBL" id="ML769649">
    <property type="protein sequence ID" value="KAE9390693.1"/>
    <property type="molecule type" value="Genomic_DNA"/>
</dbReference>
<name>A0A6A4GZ12_9AGAR</name>
<feature type="domain" description="Aminoglycoside phosphotransferase" evidence="1">
    <location>
        <begin position="65"/>
        <end position="160"/>
    </location>
</feature>
<evidence type="ECO:0000259" key="1">
    <source>
        <dbReference type="Pfam" id="PF01636"/>
    </source>
</evidence>
<dbReference type="InterPro" id="IPR002575">
    <property type="entry name" value="Aminoglycoside_PTrfase"/>
</dbReference>
<sequence>MDVDPWLGVSINLDALQSIICQVFRVSPHELGQPIPIGSQQFKNYAQVYSFQFAPSCDAQTHSVVARLVLPVKPLFKTENEVAAMDFVRNHTTLPVPKVYAYCSDSNNPVGVEWIIMEHMPGVELRDGWDELDFAQKRTLALDLVDLYDQLSRLKADGCGGIYHKVINSEDSSMSGTSSSRSLRWSSLSPESLRALRSHCNHKVTIKNQYELGPLNDISLVNYRLTVPSPSQTMPIFTSEEYVKLIAFNGNPPTRSAYDLPTREKCVELFQSIYKLYPNSTVFGPSADARKFCFSHGIIDWESAAFRPLWAEVCGVRWFEEDRQRFIIGSDDPGNFEDDTDPEDVRLRAFFRTELHKRNTELYSAFVGGVELRAVVHAAVDDPRPIGETDIFLSRYYRLGYWEERRGPFPWDMNAWRHRRMDLDEMLMKQEKLLESLNGEEMEGNYAKVNSSRRGVVRQDEICTP</sequence>
<keyword evidence="3" id="KW-1185">Reference proteome</keyword>
<accession>A0A6A4GZ12</accession>
<gene>
    <name evidence="2" type="ORF">BT96DRAFT_980162</name>
</gene>